<evidence type="ECO:0000256" key="5">
    <source>
        <dbReference type="ARBA" id="ARBA00023125"/>
    </source>
</evidence>
<dbReference type="InterPro" id="IPR044068">
    <property type="entry name" value="CB"/>
</dbReference>
<dbReference type="GO" id="GO:0006310">
    <property type="term" value="P:DNA recombination"/>
    <property type="evidence" value="ECO:0007669"/>
    <property type="project" value="UniProtKB-KW"/>
</dbReference>
<gene>
    <name evidence="11" type="ORF">vBYenM4218_001</name>
</gene>
<dbReference type="PROSITE" id="PS51898">
    <property type="entry name" value="TYR_RECOMBINASE"/>
    <property type="match status" value="1"/>
</dbReference>
<evidence type="ECO:0000313" key="12">
    <source>
        <dbReference type="Proteomes" id="UP000829107"/>
    </source>
</evidence>
<keyword evidence="12" id="KW-1185">Reference proteome</keyword>
<dbReference type="PANTHER" id="PTHR30349:SF93">
    <property type="entry name" value="FELS-2 PROPHAGE PROTEIN"/>
    <property type="match status" value="1"/>
</dbReference>
<dbReference type="GO" id="GO:0015074">
    <property type="term" value="P:DNA integration"/>
    <property type="evidence" value="ECO:0007669"/>
    <property type="project" value="InterPro"/>
</dbReference>
<dbReference type="PANTHER" id="PTHR30349">
    <property type="entry name" value="PHAGE INTEGRASE-RELATED"/>
    <property type="match status" value="1"/>
</dbReference>
<dbReference type="Gene3D" id="1.10.150.130">
    <property type="match status" value="1"/>
</dbReference>
<dbReference type="GO" id="GO:0016740">
    <property type="term" value="F:transferase activity"/>
    <property type="evidence" value="ECO:0007669"/>
    <property type="project" value="UniProtKB-KW"/>
</dbReference>
<evidence type="ECO:0000313" key="11">
    <source>
        <dbReference type="EMBL" id="UNA05715.1"/>
    </source>
</evidence>
<keyword evidence="4" id="KW-0378">Hydrolase</keyword>
<dbReference type="CDD" id="cd00796">
    <property type="entry name" value="INT_Rci_Hp1_C"/>
    <property type="match status" value="1"/>
</dbReference>
<evidence type="ECO:0000256" key="4">
    <source>
        <dbReference type="ARBA" id="ARBA00022801"/>
    </source>
</evidence>
<keyword evidence="7" id="KW-1179">Viral genome integration</keyword>
<reference evidence="11" key="1">
    <citation type="submission" date="2021-12" db="EMBL/GenBank/DDBJ databases">
        <title>Genomes of temperate Yersinia enterocolitica phages.</title>
        <authorList>
            <person name="Hammerl J.A."/>
            <person name="Hertwig S."/>
        </authorList>
    </citation>
    <scope>NUCLEOTIDE SEQUENCE</scope>
</reference>
<dbReference type="Pfam" id="PF00589">
    <property type="entry name" value="Phage_integrase"/>
    <property type="match status" value="1"/>
</dbReference>
<name>A0AAE9FSB0_9CAUD</name>
<dbReference type="GO" id="GO:0016787">
    <property type="term" value="F:hydrolase activity"/>
    <property type="evidence" value="ECO:0007669"/>
    <property type="project" value="UniProtKB-KW"/>
</dbReference>
<organism evidence="11 12">
    <name type="scientific">Yersinia phage vB_YenM_42.18</name>
    <dbReference type="NCBI Taxonomy" id="2918926"/>
    <lineage>
        <taxon>Viruses</taxon>
        <taxon>Duplodnaviria</taxon>
        <taxon>Heunggongvirae</taxon>
        <taxon>Uroviricota</taxon>
        <taxon>Caudoviricetes</taxon>
        <taxon>Peduoviridae</taxon>
        <taxon>Firavirus</taxon>
        <taxon>Firavirus YenM4218</taxon>
    </lineage>
</organism>
<keyword evidence="6" id="KW-0233">DNA recombination</keyword>
<dbReference type="InterPro" id="IPR002104">
    <property type="entry name" value="Integrase_catalytic"/>
</dbReference>
<keyword evidence="7" id="KW-1160">Virus entry into host cell</keyword>
<evidence type="ECO:0000259" key="10">
    <source>
        <dbReference type="PROSITE" id="PS51900"/>
    </source>
</evidence>
<proteinExistence type="inferred from homology"/>
<dbReference type="InterPro" id="IPR013762">
    <property type="entry name" value="Integrase-like_cat_sf"/>
</dbReference>
<evidence type="ECO:0000256" key="3">
    <source>
        <dbReference type="ARBA" id="ARBA00022679"/>
    </source>
</evidence>
<evidence type="ECO:0000256" key="2">
    <source>
        <dbReference type="ARBA" id="ARBA00016082"/>
    </source>
</evidence>
<dbReference type="InterPro" id="IPR050090">
    <property type="entry name" value="Tyrosine_recombinase_XerCD"/>
</dbReference>
<evidence type="ECO:0000256" key="1">
    <source>
        <dbReference type="ARBA" id="ARBA00008857"/>
    </source>
</evidence>
<dbReference type="PROSITE" id="PS51900">
    <property type="entry name" value="CB"/>
    <property type="match status" value="1"/>
</dbReference>
<evidence type="ECO:0000259" key="9">
    <source>
        <dbReference type="PROSITE" id="PS51898"/>
    </source>
</evidence>
<dbReference type="InterPro" id="IPR057084">
    <property type="entry name" value="Int_N"/>
</dbReference>
<dbReference type="GO" id="GO:0003677">
    <property type="term" value="F:DNA binding"/>
    <property type="evidence" value="ECO:0007669"/>
    <property type="project" value="UniProtKB-UniRule"/>
</dbReference>
<comment type="similarity">
    <text evidence="1">Belongs to the 'phage' integrase family.</text>
</comment>
<keyword evidence="7" id="KW-0229">DNA integration</keyword>
<dbReference type="EMBL" id="OM046624">
    <property type="protein sequence ID" value="UNA05715.1"/>
    <property type="molecule type" value="Genomic_DNA"/>
</dbReference>
<feature type="domain" description="Tyr recombinase" evidence="9">
    <location>
        <begin position="169"/>
        <end position="325"/>
    </location>
</feature>
<keyword evidence="3" id="KW-0808">Transferase</keyword>
<dbReference type="GO" id="GO:0075713">
    <property type="term" value="P:establishment of integrated proviral latency"/>
    <property type="evidence" value="ECO:0007669"/>
    <property type="project" value="UniProtKB-KW"/>
</dbReference>
<evidence type="ECO:0000256" key="6">
    <source>
        <dbReference type="ARBA" id="ARBA00023172"/>
    </source>
</evidence>
<dbReference type="InterPro" id="IPR010998">
    <property type="entry name" value="Integrase_recombinase_N"/>
</dbReference>
<protein>
    <recommendedName>
        <fullName evidence="2">Integrase</fullName>
    </recommendedName>
</protein>
<evidence type="ECO:0000256" key="7">
    <source>
        <dbReference type="ARBA" id="ARBA00023195"/>
    </source>
</evidence>
<sequence length="339" mass="38778">MIFTSEGFLMSIKKLDDGHYEVDLRPHGRDGKRIRRKFDRKSDALAFEKYVIANFHNKEWLSKPADKRRLSEFTSKWWDYHGRNLKHGSKRLNAIEGICNDMGDPMMYQITNRLLMDYRAKRLANGIKASTINHALAVLSGVFSVMIEAEEFFGEHPIRSLARLKTQQPEMSYLSSEDIARLLDTAKGDARRIAILCLATGARWGEAKSLKAENIIHNRVTFIETKNGKKRSVPISQDIADQVKTIETGPLFKTHYLTFYKLIKKVKPDLPRGQAIHALRHTFATHFMMKGGNIIALQRILGHANIQQTMTYAHFAPDYLQDAIMLNPLSGMSTNRPHL</sequence>
<accession>A0AAE9FSB0</accession>
<keyword evidence="5 8" id="KW-0238">DNA-binding</keyword>
<dbReference type="InterPro" id="IPR011010">
    <property type="entry name" value="DNA_brk_join_enz"/>
</dbReference>
<dbReference type="SUPFAM" id="SSF56349">
    <property type="entry name" value="DNA breaking-rejoining enzymes"/>
    <property type="match status" value="1"/>
</dbReference>
<dbReference type="Gene3D" id="1.10.443.10">
    <property type="entry name" value="Intergrase catalytic core"/>
    <property type="match status" value="1"/>
</dbReference>
<dbReference type="GO" id="GO:0044826">
    <property type="term" value="P:viral genome integration into host DNA"/>
    <property type="evidence" value="ECO:0007669"/>
    <property type="project" value="UniProtKB-KW"/>
</dbReference>
<dbReference type="Pfam" id="PF24624">
    <property type="entry name" value="Int_N"/>
    <property type="match status" value="1"/>
</dbReference>
<evidence type="ECO:0000256" key="8">
    <source>
        <dbReference type="PROSITE-ProRule" id="PRU01248"/>
    </source>
</evidence>
<dbReference type="Proteomes" id="UP000829107">
    <property type="component" value="Segment"/>
</dbReference>
<feature type="domain" description="Core-binding (CB)" evidence="10">
    <location>
        <begin position="68"/>
        <end position="147"/>
    </location>
</feature>